<organism evidence="1 2">
    <name type="scientific">Turnera subulata</name>
    <dbReference type="NCBI Taxonomy" id="218843"/>
    <lineage>
        <taxon>Eukaryota</taxon>
        <taxon>Viridiplantae</taxon>
        <taxon>Streptophyta</taxon>
        <taxon>Embryophyta</taxon>
        <taxon>Tracheophyta</taxon>
        <taxon>Spermatophyta</taxon>
        <taxon>Magnoliopsida</taxon>
        <taxon>eudicotyledons</taxon>
        <taxon>Gunneridae</taxon>
        <taxon>Pentapetalae</taxon>
        <taxon>rosids</taxon>
        <taxon>fabids</taxon>
        <taxon>Malpighiales</taxon>
        <taxon>Passifloraceae</taxon>
        <taxon>Turnera</taxon>
    </lineage>
</organism>
<feature type="non-terminal residue" evidence="1">
    <location>
        <position position="1"/>
    </location>
</feature>
<dbReference type="SUPFAM" id="SSF52058">
    <property type="entry name" value="L domain-like"/>
    <property type="match status" value="1"/>
</dbReference>
<accession>A0A9Q0J6T8</accession>
<evidence type="ECO:0000313" key="1">
    <source>
        <dbReference type="EMBL" id="KAJ4830548.1"/>
    </source>
</evidence>
<protein>
    <submittedName>
        <fullName evidence="1">Uncharacterized protein</fullName>
    </submittedName>
</protein>
<dbReference type="Gene3D" id="3.80.10.10">
    <property type="entry name" value="Ribonuclease Inhibitor"/>
    <property type="match status" value="1"/>
</dbReference>
<proteinExistence type="predicted"/>
<dbReference type="Proteomes" id="UP001141552">
    <property type="component" value="Unassembled WGS sequence"/>
</dbReference>
<reference evidence="1" key="2">
    <citation type="journal article" date="2023" name="Plants (Basel)">
        <title>Annotation of the Turnera subulata (Passifloraceae) Draft Genome Reveals the S-Locus Evolved after the Divergence of Turneroideae from Passifloroideae in a Stepwise Manner.</title>
        <authorList>
            <person name="Henning P.M."/>
            <person name="Roalson E.H."/>
            <person name="Mir W."/>
            <person name="McCubbin A.G."/>
            <person name="Shore J.S."/>
        </authorList>
    </citation>
    <scope>NUCLEOTIDE SEQUENCE</scope>
    <source>
        <strain evidence="1">F60SS</strain>
    </source>
</reference>
<dbReference type="PANTHER" id="PTHR34630:SF34">
    <property type="entry name" value="OS11G0245800 PROTEIN"/>
    <property type="match status" value="1"/>
</dbReference>
<dbReference type="InterPro" id="IPR032675">
    <property type="entry name" value="LRR_dom_sf"/>
</dbReference>
<evidence type="ECO:0000313" key="2">
    <source>
        <dbReference type="Proteomes" id="UP001141552"/>
    </source>
</evidence>
<keyword evidence="2" id="KW-1185">Reference proteome</keyword>
<name>A0A9Q0J6T8_9ROSI</name>
<sequence>MGLKEVAFNRCHGIRSFKLGRFKNLSSLELANCWAFESLELPKHMHSLLPSLKKLTLSHCTILRSFPQGGLPSSIEILLIRGCVGIESSPEGGFPSNLKMLKITNCGKLVADRKNWGLQTLQTLSSLRRLTLLPPIFVSP</sequence>
<dbReference type="PANTHER" id="PTHR34630">
    <property type="entry name" value="OS11G0677101 PROTEIN"/>
    <property type="match status" value="1"/>
</dbReference>
<comment type="caution">
    <text evidence="1">The sequence shown here is derived from an EMBL/GenBank/DDBJ whole genome shotgun (WGS) entry which is preliminary data.</text>
</comment>
<dbReference type="EMBL" id="JAKUCV010005617">
    <property type="protein sequence ID" value="KAJ4830548.1"/>
    <property type="molecule type" value="Genomic_DNA"/>
</dbReference>
<dbReference type="AlphaFoldDB" id="A0A9Q0J6T8"/>
<reference evidence="1" key="1">
    <citation type="submission" date="2022-02" db="EMBL/GenBank/DDBJ databases">
        <authorList>
            <person name="Henning P.M."/>
            <person name="McCubbin A.G."/>
            <person name="Shore J.S."/>
        </authorList>
    </citation>
    <scope>NUCLEOTIDE SEQUENCE</scope>
    <source>
        <strain evidence="1">F60SS</strain>
        <tissue evidence="1">Leaves</tissue>
    </source>
</reference>
<gene>
    <name evidence="1" type="ORF">Tsubulata_017528</name>
</gene>